<accession>A0A6C0K3I5</accession>
<evidence type="ECO:0000313" key="1">
    <source>
        <dbReference type="EMBL" id="QHU12289.1"/>
    </source>
</evidence>
<reference evidence="1" key="1">
    <citation type="journal article" date="2020" name="Nature">
        <title>Giant virus diversity and host interactions through global metagenomics.</title>
        <authorList>
            <person name="Schulz F."/>
            <person name="Roux S."/>
            <person name="Paez-Espino D."/>
            <person name="Jungbluth S."/>
            <person name="Walsh D.A."/>
            <person name="Denef V.J."/>
            <person name="McMahon K.D."/>
            <person name="Konstantinidis K.T."/>
            <person name="Eloe-Fadrosh E.A."/>
            <person name="Kyrpides N.C."/>
            <person name="Woyke T."/>
        </authorList>
    </citation>
    <scope>NUCLEOTIDE SEQUENCE</scope>
    <source>
        <strain evidence="1">GVMAG-S-1101171-110</strain>
    </source>
</reference>
<proteinExistence type="predicted"/>
<name>A0A6C0K3I5_9ZZZZ</name>
<sequence>MKPRVAFLISGQMRVNSLNHSVNDTTIIDSWTNNIFTETFKSKYDYDVYISTDSISNENAKQYFDDHLINTHITEKDEYLENWNIKKKPYDYYHKVCESIDYGHHINHIYALYQYYRMYCSYKMMKEYIKRTDVEYTYIVRLRPDSQIMQDVMTLFNILETTDVQFITEHEQLCIMTYKLKGVFKLVKYFGSYLDSVYKKNIYNFMTRTIPAIFEEHVMMYAAEKQFIDNVYYTITGLNLDFFKSFLGIRYPSYNMLYRGGGRYGHIIDNSILISYKPFDSNETILNKIGGDSM</sequence>
<dbReference type="EMBL" id="MN740798">
    <property type="protein sequence ID" value="QHU12289.1"/>
    <property type="molecule type" value="Genomic_DNA"/>
</dbReference>
<organism evidence="1">
    <name type="scientific">viral metagenome</name>
    <dbReference type="NCBI Taxonomy" id="1070528"/>
    <lineage>
        <taxon>unclassified sequences</taxon>
        <taxon>metagenomes</taxon>
        <taxon>organismal metagenomes</taxon>
    </lineage>
</organism>
<dbReference type="AlphaFoldDB" id="A0A6C0K3I5"/>
<protein>
    <submittedName>
        <fullName evidence="1">Uncharacterized protein</fullName>
    </submittedName>
</protein>